<feature type="compositionally biased region" description="Basic residues" evidence="1">
    <location>
        <begin position="358"/>
        <end position="368"/>
    </location>
</feature>
<feature type="compositionally biased region" description="Basic and acidic residues" evidence="1">
    <location>
        <begin position="369"/>
        <end position="383"/>
    </location>
</feature>
<protein>
    <submittedName>
        <fullName evidence="2">Uncharacterized protein</fullName>
    </submittedName>
</protein>
<feature type="compositionally biased region" description="Polar residues" evidence="1">
    <location>
        <begin position="437"/>
        <end position="459"/>
    </location>
</feature>
<evidence type="ECO:0000256" key="1">
    <source>
        <dbReference type="SAM" id="MobiDB-lite"/>
    </source>
</evidence>
<organism evidence="2 3">
    <name type="scientific">Zancudomyces culisetae</name>
    <name type="common">Gut fungus</name>
    <name type="synonym">Smittium culisetae</name>
    <dbReference type="NCBI Taxonomy" id="1213189"/>
    <lineage>
        <taxon>Eukaryota</taxon>
        <taxon>Fungi</taxon>
        <taxon>Fungi incertae sedis</taxon>
        <taxon>Zoopagomycota</taxon>
        <taxon>Kickxellomycotina</taxon>
        <taxon>Harpellomycetes</taxon>
        <taxon>Harpellales</taxon>
        <taxon>Legeriomycetaceae</taxon>
        <taxon>Zancudomyces</taxon>
    </lineage>
</organism>
<accession>A0A1R1PI42</accession>
<sequence length="516" mass="59245">MDNGNSDEIHSFEVQKRKIGRVIKIKEQDSSSDVTEETDSSNQSEQTKKEKSSSEGSSTTGIESSETESTSEGVVVKERTAKPAVTKKGKESKVGASKRIANIEAAKRLLEQRRKNGNVPVPVPPQSELAESSKDVARRKKKERESERIPEESTKQKLKEKFNEQGEVDDVVKGKDTQARRAESAIDISSMSKKRSKKGMSAYKKKTSVDTGIQSVGDKDKLLRDEMATEGTSTQQPAKDSSKTRSMPIQSLNIQEDSHKNEEKYGGNESSSSISSGEIEDISNTLKKYKHEKSQMDFEYESSPDPVEKEEKNVNVKEGAVYEPKAEQEENAEQSQTKEMMEQEERSRVTKERLERRERKKVKRKEKIKRKEQEGRNTKDKKEKMLDLFVLSDLNKLVEEEKKRQLEEKEKRLKELNKVKMELKEEILEEPAKKSSPESNGESRQSYIDTHPLVTQSNVRNKREFNVKLYDEYTRADTKDEDAKTKKNEDQKKKLCRAKREYKRTRGFEKQRGSKI</sequence>
<feature type="compositionally biased region" description="Basic and acidic residues" evidence="1">
    <location>
        <begin position="339"/>
        <end position="357"/>
    </location>
</feature>
<feature type="compositionally biased region" description="Basic and acidic residues" evidence="1">
    <location>
        <begin position="105"/>
        <end position="114"/>
    </location>
</feature>
<feature type="compositionally biased region" description="Basic and acidic residues" evidence="1">
    <location>
        <begin position="143"/>
        <end position="184"/>
    </location>
</feature>
<feature type="region of interest" description="Disordered" evidence="1">
    <location>
        <begin position="424"/>
        <end position="460"/>
    </location>
</feature>
<feature type="compositionally biased region" description="Basic residues" evidence="1">
    <location>
        <begin position="192"/>
        <end position="206"/>
    </location>
</feature>
<dbReference type="Proteomes" id="UP000188320">
    <property type="component" value="Unassembled WGS sequence"/>
</dbReference>
<feature type="compositionally biased region" description="Low complexity" evidence="1">
    <location>
        <begin position="267"/>
        <end position="277"/>
    </location>
</feature>
<gene>
    <name evidence="2" type="ORF">AX774_g5940</name>
</gene>
<reference evidence="3" key="1">
    <citation type="submission" date="2017-01" db="EMBL/GenBank/DDBJ databases">
        <authorList>
            <person name="Wang Y."/>
            <person name="White M."/>
            <person name="Kvist S."/>
            <person name="Moncalvo J.-M."/>
        </authorList>
    </citation>
    <scope>NUCLEOTIDE SEQUENCE [LARGE SCALE GENOMIC DNA]</scope>
    <source>
        <strain evidence="3">COL-18-3</strain>
    </source>
</reference>
<name>A0A1R1PI42_ZANCU</name>
<feature type="compositionally biased region" description="Polar residues" evidence="1">
    <location>
        <begin position="230"/>
        <end position="255"/>
    </location>
</feature>
<feature type="compositionally biased region" description="Basic residues" evidence="1">
    <location>
        <begin position="494"/>
        <end position="503"/>
    </location>
</feature>
<comment type="caution">
    <text evidence="2">The sequence shown here is derived from an EMBL/GenBank/DDBJ whole genome shotgun (WGS) entry which is preliminary data.</text>
</comment>
<feature type="compositionally biased region" description="Basic and acidic residues" evidence="1">
    <location>
        <begin position="476"/>
        <end position="493"/>
    </location>
</feature>
<feature type="compositionally biased region" description="Low complexity" evidence="1">
    <location>
        <begin position="54"/>
        <end position="73"/>
    </location>
</feature>
<evidence type="ECO:0000313" key="3">
    <source>
        <dbReference type="Proteomes" id="UP000188320"/>
    </source>
</evidence>
<feature type="compositionally biased region" description="Basic and acidic residues" evidence="1">
    <location>
        <begin position="7"/>
        <end position="16"/>
    </location>
</feature>
<proteinExistence type="predicted"/>
<dbReference type="AlphaFoldDB" id="A0A1R1PI42"/>
<feature type="compositionally biased region" description="Basic and acidic residues" evidence="1">
    <location>
        <begin position="256"/>
        <end position="266"/>
    </location>
</feature>
<feature type="compositionally biased region" description="Basic and acidic residues" evidence="1">
    <location>
        <begin position="504"/>
        <end position="516"/>
    </location>
</feature>
<feature type="compositionally biased region" description="Basic and acidic residues" evidence="1">
    <location>
        <begin position="306"/>
        <end position="315"/>
    </location>
</feature>
<keyword evidence="3" id="KW-1185">Reference proteome</keyword>
<evidence type="ECO:0000313" key="2">
    <source>
        <dbReference type="EMBL" id="OMH80618.1"/>
    </source>
</evidence>
<dbReference type="EMBL" id="LSSK01001127">
    <property type="protein sequence ID" value="OMH80618.1"/>
    <property type="molecule type" value="Genomic_DNA"/>
</dbReference>
<feature type="region of interest" description="Disordered" evidence="1">
    <location>
        <begin position="476"/>
        <end position="516"/>
    </location>
</feature>
<feature type="region of interest" description="Disordered" evidence="1">
    <location>
        <begin position="1"/>
        <end position="383"/>
    </location>
</feature>
<feature type="compositionally biased region" description="Basic and acidic residues" evidence="1">
    <location>
        <begin position="217"/>
        <end position="227"/>
    </location>
</feature>
<feature type="compositionally biased region" description="Basic and acidic residues" evidence="1">
    <location>
        <begin position="424"/>
        <end position="436"/>
    </location>
</feature>